<evidence type="ECO:0000313" key="2">
    <source>
        <dbReference type="Proteomes" id="UP000182227"/>
    </source>
</evidence>
<reference evidence="1 2" key="1">
    <citation type="submission" date="2015-03" db="EMBL/GenBank/DDBJ databases">
        <authorList>
            <person name="Murphy D."/>
        </authorList>
    </citation>
    <scope>NUCLEOTIDE SEQUENCE [LARGE SCALE GENOMIC DNA]</scope>
    <source>
        <strain evidence="1 2">D16</strain>
    </source>
</reference>
<protein>
    <submittedName>
        <fullName evidence="1">Uncharacterized protein</fullName>
    </submittedName>
</protein>
<gene>
    <name evidence="1" type="ORF">BN970_03991</name>
</gene>
<dbReference type="EMBL" id="CTEF01000003">
    <property type="protein sequence ID" value="CQD18201.1"/>
    <property type="molecule type" value="Genomic_DNA"/>
</dbReference>
<dbReference type="AlphaFoldDB" id="A0A0U1DKA5"/>
<evidence type="ECO:0000313" key="1">
    <source>
        <dbReference type="EMBL" id="CQD18201.1"/>
    </source>
</evidence>
<proteinExistence type="predicted"/>
<dbReference type="Proteomes" id="UP000182227">
    <property type="component" value="Unassembled WGS sequence"/>
</dbReference>
<sequence length="75" mass="7945">MGSSPINAVAAPISSMVSASVFLRPIRSPMWPKTNPPMGRTTNPTAKVANASIVPTNELWSGKKVWLNTRLAAVA</sequence>
<accession>A0A0U1DKA5</accession>
<organism evidence="1 2">
    <name type="scientific">Mycolicibacterium conceptionense</name>
    <dbReference type="NCBI Taxonomy" id="451644"/>
    <lineage>
        <taxon>Bacteria</taxon>
        <taxon>Bacillati</taxon>
        <taxon>Actinomycetota</taxon>
        <taxon>Actinomycetes</taxon>
        <taxon>Mycobacteriales</taxon>
        <taxon>Mycobacteriaceae</taxon>
        <taxon>Mycolicibacterium</taxon>
    </lineage>
</organism>
<name>A0A0U1DKA5_9MYCO</name>